<name>A0ABW0HV38_9BACL</name>
<evidence type="ECO:0000256" key="1">
    <source>
        <dbReference type="ARBA" id="ARBA00001947"/>
    </source>
</evidence>
<keyword evidence="10" id="KW-1185">Reference proteome</keyword>
<comment type="caution">
    <text evidence="9">The sequence shown here is derived from an EMBL/GenBank/DDBJ whole genome shotgun (WGS) entry which is preliminary data.</text>
</comment>
<comment type="similarity">
    <text evidence="3">Belongs to the peptidase M50B family.</text>
</comment>
<evidence type="ECO:0000259" key="8">
    <source>
        <dbReference type="Pfam" id="PF02163"/>
    </source>
</evidence>
<dbReference type="RefSeq" id="WP_378131841.1">
    <property type="nucleotide sequence ID" value="NZ_JBHSMI010000016.1"/>
</dbReference>
<accession>A0ABW0HV38</accession>
<evidence type="ECO:0000313" key="10">
    <source>
        <dbReference type="Proteomes" id="UP001596113"/>
    </source>
</evidence>
<comment type="subcellular location">
    <subcellularLocation>
        <location evidence="2">Membrane</location>
        <topology evidence="2">Multi-pass membrane protein</topology>
    </subcellularLocation>
</comment>
<dbReference type="EMBL" id="JBHSMI010000016">
    <property type="protein sequence ID" value="MFC5402937.1"/>
    <property type="molecule type" value="Genomic_DNA"/>
</dbReference>
<evidence type="ECO:0000256" key="4">
    <source>
        <dbReference type="ARBA" id="ARBA00022692"/>
    </source>
</evidence>
<proteinExistence type="inferred from homology"/>
<dbReference type="InterPro" id="IPR008915">
    <property type="entry name" value="Peptidase_M50"/>
</dbReference>
<evidence type="ECO:0000256" key="2">
    <source>
        <dbReference type="ARBA" id="ARBA00004141"/>
    </source>
</evidence>
<keyword evidence="9" id="KW-0378">Hydrolase</keyword>
<gene>
    <name evidence="9" type="ORF">ACFPOF_09295</name>
</gene>
<keyword evidence="4 7" id="KW-0812">Transmembrane</keyword>
<comment type="cofactor">
    <cofactor evidence="1">
        <name>Zn(2+)</name>
        <dbReference type="ChEBI" id="CHEBI:29105"/>
    </cofactor>
</comment>
<protein>
    <submittedName>
        <fullName evidence="9">Site-2 protease family protein</fullName>
    </submittedName>
</protein>
<dbReference type="GO" id="GO:0006508">
    <property type="term" value="P:proteolysis"/>
    <property type="evidence" value="ECO:0007669"/>
    <property type="project" value="UniProtKB-KW"/>
</dbReference>
<keyword evidence="5 7" id="KW-1133">Transmembrane helix</keyword>
<evidence type="ECO:0000256" key="5">
    <source>
        <dbReference type="ARBA" id="ARBA00022989"/>
    </source>
</evidence>
<evidence type="ECO:0000256" key="3">
    <source>
        <dbReference type="ARBA" id="ARBA00007931"/>
    </source>
</evidence>
<feature type="domain" description="Peptidase M50" evidence="8">
    <location>
        <begin position="14"/>
        <end position="94"/>
    </location>
</feature>
<dbReference type="Pfam" id="PF02163">
    <property type="entry name" value="Peptidase_M50"/>
    <property type="match status" value="1"/>
</dbReference>
<keyword evidence="6 7" id="KW-0472">Membrane</keyword>
<evidence type="ECO:0000256" key="6">
    <source>
        <dbReference type="ARBA" id="ARBA00023136"/>
    </source>
</evidence>
<feature type="transmembrane region" description="Helical" evidence="7">
    <location>
        <begin position="80"/>
        <end position="100"/>
    </location>
</feature>
<feature type="transmembrane region" description="Helical" evidence="7">
    <location>
        <begin position="112"/>
        <end position="131"/>
    </location>
</feature>
<reference evidence="10" key="1">
    <citation type="journal article" date="2019" name="Int. J. Syst. Evol. Microbiol.">
        <title>The Global Catalogue of Microorganisms (GCM) 10K type strain sequencing project: providing services to taxonomists for standard genome sequencing and annotation.</title>
        <authorList>
            <consortium name="The Broad Institute Genomics Platform"/>
            <consortium name="The Broad Institute Genome Sequencing Center for Infectious Disease"/>
            <person name="Wu L."/>
            <person name="Ma J."/>
        </authorList>
    </citation>
    <scope>NUCLEOTIDE SEQUENCE [LARGE SCALE GENOMIC DNA]</scope>
    <source>
        <strain evidence="10">CGMCC 1.18575</strain>
    </source>
</reference>
<keyword evidence="9" id="KW-0645">Protease</keyword>
<dbReference type="GO" id="GO:0008233">
    <property type="term" value="F:peptidase activity"/>
    <property type="evidence" value="ECO:0007669"/>
    <property type="project" value="UniProtKB-KW"/>
</dbReference>
<dbReference type="Proteomes" id="UP001596113">
    <property type="component" value="Unassembled WGS sequence"/>
</dbReference>
<organism evidence="9 10">
    <name type="scientific">Cohnella soli</name>
    <dbReference type="NCBI Taxonomy" id="425005"/>
    <lineage>
        <taxon>Bacteria</taxon>
        <taxon>Bacillati</taxon>
        <taxon>Bacillota</taxon>
        <taxon>Bacilli</taxon>
        <taxon>Bacillales</taxon>
        <taxon>Paenibacillaceae</taxon>
        <taxon>Cohnella</taxon>
    </lineage>
</organism>
<sequence>MLSRLFDIVVWQSALAVAISVLVHEVGHAGVQRIFKLPVKIIEWGRGPRILKIGVLEIRLLPFAGGIYPNGSELSGSRIAGALIAAGGILAQWIGMVVIGRLQLHEIAWLKTFCIAYGMCAFLSLLVLIPFKGSDGYYLFKALVKRRQQV</sequence>
<evidence type="ECO:0000313" key="9">
    <source>
        <dbReference type="EMBL" id="MFC5402937.1"/>
    </source>
</evidence>
<evidence type="ECO:0000256" key="7">
    <source>
        <dbReference type="SAM" id="Phobius"/>
    </source>
</evidence>